<evidence type="ECO:0000313" key="2">
    <source>
        <dbReference type="Proteomes" id="UP000335636"/>
    </source>
</evidence>
<gene>
    <name evidence="1" type="ORF">MONAX_5E000256</name>
</gene>
<keyword evidence="2" id="KW-1185">Reference proteome</keyword>
<feature type="non-terminal residue" evidence="1">
    <location>
        <position position="1"/>
    </location>
</feature>
<accession>A0A5E4B1U4</accession>
<name>A0A5E4B1U4_MARMO</name>
<protein>
    <submittedName>
        <fullName evidence="1">Uncharacterized protein</fullName>
    </submittedName>
</protein>
<comment type="caution">
    <text evidence="1">The sequence shown here is derived from an EMBL/GenBank/DDBJ whole genome shotgun (WGS) entry which is preliminary data.</text>
</comment>
<proteinExistence type="predicted"/>
<evidence type="ECO:0000313" key="1">
    <source>
        <dbReference type="EMBL" id="VTJ63628.1"/>
    </source>
</evidence>
<dbReference type="Proteomes" id="UP000335636">
    <property type="component" value="Unassembled WGS sequence"/>
</dbReference>
<organism evidence="1 2">
    <name type="scientific">Marmota monax</name>
    <name type="common">Woodchuck</name>
    <dbReference type="NCBI Taxonomy" id="9995"/>
    <lineage>
        <taxon>Eukaryota</taxon>
        <taxon>Metazoa</taxon>
        <taxon>Chordata</taxon>
        <taxon>Craniata</taxon>
        <taxon>Vertebrata</taxon>
        <taxon>Euteleostomi</taxon>
        <taxon>Mammalia</taxon>
        <taxon>Eutheria</taxon>
        <taxon>Euarchontoglires</taxon>
        <taxon>Glires</taxon>
        <taxon>Rodentia</taxon>
        <taxon>Sciuromorpha</taxon>
        <taxon>Sciuridae</taxon>
        <taxon>Xerinae</taxon>
        <taxon>Marmotini</taxon>
        <taxon>Marmota</taxon>
    </lineage>
</organism>
<sequence length="49" mass="5413">SMRLTLWGKQPLRPLGKQLCSQATFEHLSPGSTFEEHCCIPDPGLNNSS</sequence>
<reference evidence="1" key="1">
    <citation type="submission" date="2019-04" db="EMBL/GenBank/DDBJ databases">
        <authorList>
            <person name="Alioto T."/>
            <person name="Alioto T."/>
        </authorList>
    </citation>
    <scope>NUCLEOTIDE SEQUENCE [LARGE SCALE GENOMIC DNA]</scope>
</reference>
<dbReference type="EMBL" id="CABDUW010000235">
    <property type="protein sequence ID" value="VTJ63628.1"/>
    <property type="molecule type" value="Genomic_DNA"/>
</dbReference>
<dbReference type="AlphaFoldDB" id="A0A5E4B1U4"/>